<dbReference type="InterPro" id="IPR036397">
    <property type="entry name" value="RNaseH_sf"/>
</dbReference>
<accession>A0A9Q3IH52</accession>
<gene>
    <name evidence="4" type="ORF">O181_080102</name>
</gene>
<dbReference type="SUPFAM" id="SSF56672">
    <property type="entry name" value="DNA/RNA polymerases"/>
    <property type="match status" value="1"/>
</dbReference>
<evidence type="ECO:0000259" key="3">
    <source>
        <dbReference type="PROSITE" id="PS50994"/>
    </source>
</evidence>
<dbReference type="Proteomes" id="UP000765509">
    <property type="component" value="Unassembled WGS sequence"/>
</dbReference>
<keyword evidence="5" id="KW-1185">Reference proteome</keyword>
<dbReference type="Pfam" id="PF00665">
    <property type="entry name" value="rve"/>
    <property type="match status" value="1"/>
</dbReference>
<dbReference type="PANTHER" id="PTHR11439">
    <property type="entry name" value="GAG-POL-RELATED RETROTRANSPOSON"/>
    <property type="match status" value="1"/>
</dbReference>
<dbReference type="InterPro" id="IPR043502">
    <property type="entry name" value="DNA/RNA_pol_sf"/>
</dbReference>
<dbReference type="OrthoDB" id="2506833at2759"/>
<feature type="region of interest" description="Disordered" evidence="2">
    <location>
        <begin position="213"/>
        <end position="263"/>
    </location>
</feature>
<dbReference type="EMBL" id="AVOT02045043">
    <property type="protein sequence ID" value="MBW0540387.1"/>
    <property type="molecule type" value="Genomic_DNA"/>
</dbReference>
<dbReference type="PROSITE" id="PS50994">
    <property type="entry name" value="INTEGRASE"/>
    <property type="match status" value="1"/>
</dbReference>
<comment type="caution">
    <text evidence="4">The sequence shown here is derived from an EMBL/GenBank/DDBJ whole genome shotgun (WGS) entry which is preliminary data.</text>
</comment>
<dbReference type="CDD" id="cd09272">
    <property type="entry name" value="RNase_HI_RT_Ty1"/>
    <property type="match status" value="1"/>
</dbReference>
<sequence length="1335" mass="150531">MSTEHTTTPADHPSSDDEGYRTKIITLTRENWVQWSCQFENFLLGKGHESLLSPPSETDKVSLKFKKRNGSALALLWTCVSPDMHGILLANKTSFYNSWEALGKTCGKNSVVIMCETLFKLISIQFEPGSSLEKHIDVFQKTYASYQSITQNSENQMVISSEVAAAFFIRSLNQDRELSGLIPTLYDITPFELNTVLNRVAVEHCRRGPALDQVMALDKKEKSDPNKNPARGEHRGRSKVTSQGRGKGKGNPQPKKEDDSSKRLDKLEKMFARFEATSKNPNVNVVTESSKEPSADFEQSDSDAYVVEDKVLMSGSEISDQIYLDSGAGRSVVNDLRSLTNIVKVQKQVNTYSEPVNITHQGVLIFRGVHISPVYYAPKGKVNLLSVSQLTDHGLKPVFKGGAFLVLQGKRIIAKFHCMGNLFATKLQSQCVFSLPDSEKKRDWHSLLGHPSDEYTKRLLSNKRITGTFTSSSECQVCLHAKIKRLPHSRHLPSTHSPFTKIHMDTLEISPPSRQGYRYVLAIIDDFSRFNRIYLMTEKGRAEALINLFLNELKNKLNITPAYIHTDRGGEFDSNNFKQTLLAKGICLERGPAHSPQTNGVAERFNQSLLTKVRCLLAQSNIPITYWDEAALHASLLLNHLPHRFLSMSSPNDVLLRESSTIQPIRDLNTFLPFGIKVVVKTENPRSKVNPSGQAMKALTFEPYSDALRVLDVATGKIRVTCDYSQLKSETTVMLRKDPCVLPMQPAKTPPRTTSLPVLKDSLPQSNSPATDHHDVVSQTPIENQSLSHEPSSQAVTVQNKRPPRYTYVPYYETAPCDVSSQALSDPLEEEAWKSAMKQEYDSLMNHSTGELVPYPTDGTKVIGGMWRLTRKRNEFGKVYRHKARWVVLGNHQEHLIHYFDTWASVGRNETFKIMLILAVCRDYIPYQFDIETAFLHGKMDANVYVKQVRGFEVPGKEQWVWRLNKSLYGTKQAPRMWQAKLIEVLDSLGMKPTRADDSLYSNKDRSLFLHVHVDDGFLIGKCEKEIVFFLNGLNAILRLKYQKRSTHHLGYCLDWSTKGIVQLNQKDLISQLLKDYDMENSRSVKTPCNSNLLKELEVIGDPISTTSYQQAIGSLNYLAQHTRPNISYTVNALSRYATHPTARHWVALKHLFRYLKGSSGLCLHYTNQESLSSDGLVGWADADYANDRVEQKSITGNLITYLGNPVSWLSKKQSVVAQSTTEAEFISMNICAKQLRWLTYLLNDFNQRVAKPVIYNDNSGAVTISSQASLNPNTKHIEIQYQYVRDLVVKKLMVVKQVGTNDMLADALTKPLGAQKVDSICKQLHLKNQGGVLK</sequence>
<reference evidence="4" key="1">
    <citation type="submission" date="2021-03" db="EMBL/GenBank/DDBJ databases">
        <title>Draft genome sequence of rust myrtle Austropuccinia psidii MF-1, a brazilian biotype.</title>
        <authorList>
            <person name="Quecine M.C."/>
            <person name="Pachon D.M.R."/>
            <person name="Bonatelli M.L."/>
            <person name="Correr F.H."/>
            <person name="Franceschini L.M."/>
            <person name="Leite T.F."/>
            <person name="Margarido G.R.A."/>
            <person name="Almeida C.A."/>
            <person name="Ferrarezi J.A."/>
            <person name="Labate C.A."/>
        </authorList>
    </citation>
    <scope>NUCLEOTIDE SEQUENCE</scope>
    <source>
        <strain evidence="4">MF-1</strain>
    </source>
</reference>
<keyword evidence="1" id="KW-0694">RNA-binding</keyword>
<evidence type="ECO:0000256" key="2">
    <source>
        <dbReference type="SAM" id="MobiDB-lite"/>
    </source>
</evidence>
<dbReference type="GO" id="GO:0015074">
    <property type="term" value="P:DNA integration"/>
    <property type="evidence" value="ECO:0007669"/>
    <property type="project" value="InterPro"/>
</dbReference>
<dbReference type="InterPro" id="IPR012337">
    <property type="entry name" value="RNaseH-like_sf"/>
</dbReference>
<name>A0A9Q3IH52_9BASI</name>
<proteinExistence type="predicted"/>
<feature type="compositionally biased region" description="Basic and acidic residues" evidence="2">
    <location>
        <begin position="217"/>
        <end position="235"/>
    </location>
</feature>
<protein>
    <recommendedName>
        <fullName evidence="3">Integrase catalytic domain-containing protein</fullName>
    </recommendedName>
</protein>
<evidence type="ECO:0000313" key="5">
    <source>
        <dbReference type="Proteomes" id="UP000765509"/>
    </source>
</evidence>
<evidence type="ECO:0000256" key="1">
    <source>
        <dbReference type="ARBA" id="ARBA00022884"/>
    </source>
</evidence>
<feature type="region of interest" description="Disordered" evidence="2">
    <location>
        <begin position="743"/>
        <end position="775"/>
    </location>
</feature>
<evidence type="ECO:0000313" key="4">
    <source>
        <dbReference type="EMBL" id="MBW0540387.1"/>
    </source>
</evidence>
<organism evidence="4 5">
    <name type="scientific">Austropuccinia psidii MF-1</name>
    <dbReference type="NCBI Taxonomy" id="1389203"/>
    <lineage>
        <taxon>Eukaryota</taxon>
        <taxon>Fungi</taxon>
        <taxon>Dikarya</taxon>
        <taxon>Basidiomycota</taxon>
        <taxon>Pucciniomycotina</taxon>
        <taxon>Pucciniomycetes</taxon>
        <taxon>Pucciniales</taxon>
        <taxon>Sphaerophragmiaceae</taxon>
        <taxon>Austropuccinia</taxon>
    </lineage>
</organism>
<dbReference type="InterPro" id="IPR013103">
    <property type="entry name" value="RVT_2"/>
</dbReference>
<feature type="compositionally biased region" description="Basic and acidic residues" evidence="2">
    <location>
        <begin position="254"/>
        <end position="263"/>
    </location>
</feature>
<dbReference type="Gene3D" id="3.30.420.10">
    <property type="entry name" value="Ribonuclease H-like superfamily/Ribonuclease H"/>
    <property type="match status" value="1"/>
</dbReference>
<dbReference type="InterPro" id="IPR001584">
    <property type="entry name" value="Integrase_cat-core"/>
</dbReference>
<feature type="domain" description="Integrase catalytic" evidence="3">
    <location>
        <begin position="494"/>
        <end position="659"/>
    </location>
</feature>
<dbReference type="Pfam" id="PF07727">
    <property type="entry name" value="RVT_2"/>
    <property type="match status" value="1"/>
</dbReference>
<dbReference type="PANTHER" id="PTHR11439:SF483">
    <property type="entry name" value="PEPTIDE SYNTHASE GLIP-LIKE, PUTATIVE (AFU_ORTHOLOGUE AFUA_3G12920)-RELATED"/>
    <property type="match status" value="1"/>
</dbReference>
<dbReference type="GO" id="GO:0005634">
    <property type="term" value="C:nucleus"/>
    <property type="evidence" value="ECO:0007669"/>
    <property type="project" value="UniProtKB-ARBA"/>
</dbReference>
<dbReference type="SUPFAM" id="SSF53098">
    <property type="entry name" value="Ribonuclease H-like"/>
    <property type="match status" value="1"/>
</dbReference>
<dbReference type="GO" id="GO:0003723">
    <property type="term" value="F:RNA binding"/>
    <property type="evidence" value="ECO:0007669"/>
    <property type="project" value="UniProtKB-KW"/>
</dbReference>